<gene>
    <name evidence="4" type="ORF">Z520_01091</name>
</gene>
<organism evidence="4 5">
    <name type="scientific">Fonsecaea multimorphosa CBS 102226</name>
    <dbReference type="NCBI Taxonomy" id="1442371"/>
    <lineage>
        <taxon>Eukaryota</taxon>
        <taxon>Fungi</taxon>
        <taxon>Dikarya</taxon>
        <taxon>Ascomycota</taxon>
        <taxon>Pezizomycotina</taxon>
        <taxon>Eurotiomycetes</taxon>
        <taxon>Chaetothyriomycetidae</taxon>
        <taxon>Chaetothyriales</taxon>
        <taxon>Herpotrichiellaceae</taxon>
        <taxon>Fonsecaea</taxon>
    </lineage>
</organism>
<evidence type="ECO:0000313" key="5">
    <source>
        <dbReference type="Proteomes" id="UP000053411"/>
    </source>
</evidence>
<dbReference type="PANTHER" id="PTHR43180">
    <property type="entry name" value="3-OXOACYL-(ACYL-CARRIER-PROTEIN) REDUCTASE (AFU_ORTHOLOGUE AFUA_6G11210)"/>
    <property type="match status" value="1"/>
</dbReference>
<accession>A0A0D2HL31</accession>
<comment type="similarity">
    <text evidence="1 3">Belongs to the short-chain dehydrogenases/reductases (SDR) family.</text>
</comment>
<evidence type="ECO:0000256" key="1">
    <source>
        <dbReference type="ARBA" id="ARBA00006484"/>
    </source>
</evidence>
<dbReference type="SUPFAM" id="SSF51735">
    <property type="entry name" value="NAD(P)-binding Rossmann-fold domains"/>
    <property type="match status" value="1"/>
</dbReference>
<evidence type="ECO:0000313" key="4">
    <source>
        <dbReference type="EMBL" id="KIY02626.1"/>
    </source>
</evidence>
<dbReference type="Gene3D" id="3.40.50.720">
    <property type="entry name" value="NAD(P)-binding Rossmann-like Domain"/>
    <property type="match status" value="1"/>
</dbReference>
<protein>
    <recommendedName>
        <fullName evidence="6">NAD(P)-binding protein</fullName>
    </recommendedName>
</protein>
<dbReference type="InterPro" id="IPR002347">
    <property type="entry name" value="SDR_fam"/>
</dbReference>
<sequence length="301" mass="32547">MAQPTRLDNKTAIVTGSANGIGAETVRLYNSLGANVVIADLSSSRDAAETLIQSLKDPSRASFISVNITVWKEISTLFDQTKRQFGQIDIVIANAGIMESRSFYDFETADDGSLREDDDVHRVIDVNLKGTMNTLRLAMFHMRSNPVDRTGFRGSIVLVSSTSGFFGSTAVVSYIASKHGVVGLLRSSQTAARKYGVRVNGVAPFITPTFITEGYSQSYAATGLPLNQPEDVVAGAIVKTSVDSESQGRCFLVYRGKTKEVEEARNAAIASYMGEEIKTAMDGAKKFFDEIGGYPLPRARA</sequence>
<keyword evidence="2" id="KW-0560">Oxidoreductase</keyword>
<reference evidence="4 5" key="1">
    <citation type="submission" date="2015-01" db="EMBL/GenBank/DDBJ databases">
        <title>The Genome Sequence of Fonsecaea multimorphosa CBS 102226.</title>
        <authorList>
            <consortium name="The Broad Institute Genomics Platform"/>
            <person name="Cuomo C."/>
            <person name="de Hoog S."/>
            <person name="Gorbushina A."/>
            <person name="Stielow B."/>
            <person name="Teixiera M."/>
            <person name="Abouelleil A."/>
            <person name="Chapman S.B."/>
            <person name="Priest M."/>
            <person name="Young S.K."/>
            <person name="Wortman J."/>
            <person name="Nusbaum C."/>
            <person name="Birren B."/>
        </authorList>
    </citation>
    <scope>NUCLEOTIDE SEQUENCE [LARGE SCALE GENOMIC DNA]</scope>
    <source>
        <strain evidence="4 5">CBS 102226</strain>
    </source>
</reference>
<name>A0A0D2HL31_9EURO</name>
<dbReference type="InterPro" id="IPR036291">
    <property type="entry name" value="NAD(P)-bd_dom_sf"/>
</dbReference>
<dbReference type="PRINTS" id="PR00081">
    <property type="entry name" value="GDHRDH"/>
</dbReference>
<evidence type="ECO:0000256" key="2">
    <source>
        <dbReference type="ARBA" id="ARBA00023002"/>
    </source>
</evidence>
<evidence type="ECO:0000256" key="3">
    <source>
        <dbReference type="RuleBase" id="RU000363"/>
    </source>
</evidence>
<dbReference type="GeneID" id="27706837"/>
<dbReference type="Proteomes" id="UP000053411">
    <property type="component" value="Unassembled WGS sequence"/>
</dbReference>
<keyword evidence="5" id="KW-1185">Reference proteome</keyword>
<dbReference type="VEuPathDB" id="FungiDB:Z520_01091"/>
<dbReference type="Pfam" id="PF00106">
    <property type="entry name" value="adh_short"/>
    <property type="match status" value="1"/>
</dbReference>
<proteinExistence type="inferred from homology"/>
<dbReference type="PANTHER" id="PTHR43180:SF66">
    <property type="entry name" value="SHORT-CHAIN DEHYDROGENASE_REDUCTASE FAMILY PROTEIN"/>
    <property type="match status" value="1"/>
</dbReference>
<dbReference type="STRING" id="1442371.A0A0D2HL31"/>
<dbReference type="EMBL" id="KN848063">
    <property type="protein sequence ID" value="KIY02626.1"/>
    <property type="molecule type" value="Genomic_DNA"/>
</dbReference>
<evidence type="ECO:0008006" key="6">
    <source>
        <dbReference type="Google" id="ProtNLM"/>
    </source>
</evidence>
<dbReference type="PRINTS" id="PR00080">
    <property type="entry name" value="SDRFAMILY"/>
</dbReference>
<dbReference type="RefSeq" id="XP_016636748.1">
    <property type="nucleotide sequence ID" value="XM_016771609.1"/>
</dbReference>
<dbReference type="AlphaFoldDB" id="A0A0D2HL31"/>
<dbReference type="GO" id="GO:0016491">
    <property type="term" value="F:oxidoreductase activity"/>
    <property type="evidence" value="ECO:0007669"/>
    <property type="project" value="UniProtKB-KW"/>
</dbReference>
<dbReference type="OrthoDB" id="5371740at2759"/>